<proteinExistence type="inferred from homology"/>
<evidence type="ECO:0000256" key="6">
    <source>
        <dbReference type="SAM" id="Phobius"/>
    </source>
</evidence>
<evidence type="ECO:0000313" key="7">
    <source>
        <dbReference type="EMBL" id="KOO40273.1"/>
    </source>
</evidence>
<dbReference type="EMBL" id="LILD01000001">
    <property type="protein sequence ID" value="KOO40273.1"/>
    <property type="molecule type" value="Genomic_DNA"/>
</dbReference>
<comment type="similarity">
    <text evidence="2">Belongs to the UPF0754 family.</text>
</comment>
<evidence type="ECO:0000256" key="3">
    <source>
        <dbReference type="ARBA" id="ARBA00022692"/>
    </source>
</evidence>
<keyword evidence="4 6" id="KW-1133">Transmembrane helix</keyword>
<feature type="transmembrane region" description="Helical" evidence="6">
    <location>
        <begin position="346"/>
        <end position="369"/>
    </location>
</feature>
<evidence type="ECO:0000256" key="4">
    <source>
        <dbReference type="ARBA" id="ARBA00022989"/>
    </source>
</evidence>
<keyword evidence="5 6" id="KW-0472">Membrane</keyword>
<accession>A0A0M0KPF4</accession>
<name>A0A0M0KPF4_ALKHA</name>
<organism evidence="7">
    <name type="scientific">Halalkalibacterium halodurans</name>
    <name type="common">Bacillus halodurans</name>
    <dbReference type="NCBI Taxonomy" id="86665"/>
    <lineage>
        <taxon>Bacteria</taxon>
        <taxon>Bacillati</taxon>
        <taxon>Bacillota</taxon>
        <taxon>Bacilli</taxon>
        <taxon>Bacillales</taxon>
        <taxon>Bacillaceae</taxon>
        <taxon>Halalkalibacterium (ex Joshi et al. 2022)</taxon>
    </lineage>
</organism>
<dbReference type="InterPro" id="IPR007383">
    <property type="entry name" value="DUF445"/>
</dbReference>
<dbReference type="PATRIC" id="fig|136160.3.peg.3177"/>
<evidence type="ECO:0008006" key="8">
    <source>
        <dbReference type="Google" id="ProtNLM"/>
    </source>
</evidence>
<sequence>MIVIGAVIGGVTNSLAIKMLFRPYSEKRIGRFRLPFTPGLIPKRHDELATQLGRMVVSYLVTSEGIGKKLTEASFTDSVTEWAKRESRKFLSSDQSLSSILHQNFQVEDSEKLVLQQVERWLETSYDRWFREANSRTIGMALPEVIVEKVERNLPAIRRMLLTKARDYVASDQGKAQLSVMIDRFLETHGTLGNMVSMFFSNERLVDKLHPELLKFLNDQETEKWLQKLLDNEWERLKEKPLADIQQYVEKEAVVRIGRQVLQTQVPVIQWLGKPLHAWTGPYEEKVAEEWVPKLVHVTIQLLVSQLDHMLERLHLEEIVREQVSAFSVERLEELVLSISRKEFKMITYLGALLGGGIGLVQSLIILLIK</sequence>
<dbReference type="PIRSF" id="PIRSF032178">
    <property type="entry name" value="UCP032178"/>
    <property type="match status" value="1"/>
</dbReference>
<evidence type="ECO:0000256" key="5">
    <source>
        <dbReference type="ARBA" id="ARBA00023136"/>
    </source>
</evidence>
<comment type="caution">
    <text evidence="7">The sequence shown here is derived from an EMBL/GenBank/DDBJ whole genome shotgun (WGS) entry which is preliminary data.</text>
</comment>
<evidence type="ECO:0000256" key="2">
    <source>
        <dbReference type="ARBA" id="ARBA00008053"/>
    </source>
</evidence>
<dbReference type="Pfam" id="PF04286">
    <property type="entry name" value="DUF445"/>
    <property type="match status" value="1"/>
</dbReference>
<reference evidence="7" key="1">
    <citation type="submission" date="2015-08" db="EMBL/GenBank/DDBJ databases">
        <title>Complete DNA Sequence of Pseudomonas syringae pv. actinidiae, the Causal Agent of Kiwifruit Canker Disease.</title>
        <authorList>
            <person name="Rikkerink E.H.A."/>
            <person name="Fineran P.C."/>
        </authorList>
    </citation>
    <scope>NUCLEOTIDE SEQUENCE</scope>
    <source>
        <strain evidence="7">DSM 13666</strain>
    </source>
</reference>
<dbReference type="GO" id="GO:0005886">
    <property type="term" value="C:plasma membrane"/>
    <property type="evidence" value="ECO:0007669"/>
    <property type="project" value="UniProtKB-SubCell"/>
</dbReference>
<dbReference type="PANTHER" id="PTHR35791:SF1">
    <property type="entry name" value="UPF0754 MEMBRANE PROTEIN YHEB"/>
    <property type="match status" value="1"/>
</dbReference>
<evidence type="ECO:0000256" key="1">
    <source>
        <dbReference type="ARBA" id="ARBA00004236"/>
    </source>
</evidence>
<dbReference type="AlphaFoldDB" id="A0A0M0KPF4"/>
<keyword evidence="3 6" id="KW-0812">Transmembrane</keyword>
<dbReference type="InterPro" id="IPR016991">
    <property type="entry name" value="UCP032178"/>
</dbReference>
<gene>
    <name evidence="7" type="ORF">AMD02_13630</name>
</gene>
<protein>
    <recommendedName>
        <fullName evidence="8">DUF445 domain-containing protein</fullName>
    </recommendedName>
</protein>
<comment type="subcellular location">
    <subcellularLocation>
        <location evidence="1">Cell membrane</location>
    </subcellularLocation>
</comment>
<dbReference type="PANTHER" id="PTHR35791">
    <property type="entry name" value="UPF0754 MEMBRANE PROTEIN YHEB"/>
    <property type="match status" value="1"/>
</dbReference>